<reference evidence="1 2" key="1">
    <citation type="submission" date="2018-04" db="EMBL/GenBank/DDBJ databases">
        <authorList>
            <person name="Vogel A."/>
        </authorList>
    </citation>
    <scope>NUCLEOTIDE SEQUENCE [LARGE SCALE GENOMIC DNA]</scope>
</reference>
<dbReference type="PANTHER" id="PTHR33385:SF18">
    <property type="entry name" value="XRI1-LIKE PROTEIN"/>
    <property type="match status" value="1"/>
</dbReference>
<proteinExistence type="predicted"/>
<dbReference type="Proteomes" id="UP000595140">
    <property type="component" value="Unassembled WGS sequence"/>
</dbReference>
<accession>A0A484LSV5</accession>
<gene>
    <name evidence="1" type="ORF">CCAM_LOCUS21367</name>
</gene>
<dbReference type="PANTHER" id="PTHR33385">
    <property type="entry name" value="PROTEIN XRI1"/>
    <property type="match status" value="1"/>
</dbReference>
<dbReference type="AlphaFoldDB" id="A0A484LSV5"/>
<dbReference type="GO" id="GO:0007140">
    <property type="term" value="P:male meiotic nuclear division"/>
    <property type="evidence" value="ECO:0007669"/>
    <property type="project" value="InterPro"/>
</dbReference>
<organism evidence="1 2">
    <name type="scientific">Cuscuta campestris</name>
    <dbReference type="NCBI Taxonomy" id="132261"/>
    <lineage>
        <taxon>Eukaryota</taxon>
        <taxon>Viridiplantae</taxon>
        <taxon>Streptophyta</taxon>
        <taxon>Embryophyta</taxon>
        <taxon>Tracheophyta</taxon>
        <taxon>Spermatophyta</taxon>
        <taxon>Magnoliopsida</taxon>
        <taxon>eudicotyledons</taxon>
        <taxon>Gunneridae</taxon>
        <taxon>Pentapetalae</taxon>
        <taxon>asterids</taxon>
        <taxon>lamiids</taxon>
        <taxon>Solanales</taxon>
        <taxon>Convolvulaceae</taxon>
        <taxon>Cuscuteae</taxon>
        <taxon>Cuscuta</taxon>
        <taxon>Cuscuta subgen. Grammica</taxon>
        <taxon>Cuscuta sect. Cleistogrammica</taxon>
    </lineage>
</organism>
<protein>
    <recommendedName>
        <fullName evidence="3">Protein XRI1</fullName>
    </recommendedName>
</protein>
<evidence type="ECO:0000313" key="2">
    <source>
        <dbReference type="Proteomes" id="UP000595140"/>
    </source>
</evidence>
<sequence>MDNLQYSIAPTSSPGGGWGLRHVAASCSFPSPGTENTPPCKWPDVDDSGDVCTGYLQDALFNFNTKRRRLLLFGDDDDDNPAGNCKDLNVVWNITKLDYDDDDDDYGHNIKVQHSYENWDDSIPFPEMKSNRSEEEEAAFDSRKFYHSNNKHTPPSFSAGSVGGDRRPTEKALAKLAYPFAVVKPGGTEGDLTLDEINERILMPPTRPVKHPVGDFACRPLVSPDGPGLSGKAVVALTRIQTRGRGTITIIRTRG</sequence>
<dbReference type="InterPro" id="IPR039933">
    <property type="entry name" value="XRI1"/>
</dbReference>
<dbReference type="OrthoDB" id="691244at2759"/>
<evidence type="ECO:0008006" key="3">
    <source>
        <dbReference type="Google" id="ProtNLM"/>
    </source>
</evidence>
<evidence type="ECO:0000313" key="1">
    <source>
        <dbReference type="EMBL" id="VFQ79591.1"/>
    </source>
</evidence>
<dbReference type="GO" id="GO:0007143">
    <property type="term" value="P:female meiotic nuclear division"/>
    <property type="evidence" value="ECO:0007669"/>
    <property type="project" value="InterPro"/>
</dbReference>
<name>A0A484LSV5_9ASTE</name>
<keyword evidence="2" id="KW-1185">Reference proteome</keyword>
<dbReference type="EMBL" id="OOIL02001989">
    <property type="protein sequence ID" value="VFQ79591.1"/>
    <property type="molecule type" value="Genomic_DNA"/>
</dbReference>